<keyword evidence="3" id="KW-1185">Reference proteome</keyword>
<dbReference type="KEGG" id="bapa:BBC0178_018960"/>
<sequence>MTSMHGDIVNRVKRLPKPSQAAEALQPVFEAVSNSLHAVEDAFGDQYLERGKITVTITNAQSADDIEIVIEDNGVGLEPARFEAFCTTDTDYKISRGGKGVGRLLWLDAFESIKVESIYRDKETLYRRSFTFHLTRQEQILNERIEPLVGVAQTGTTVTFKRLRGTAYRDKFPHKTSTIIKHFGSHFFADFIMGQSPTVTVDIDANVVTFPEEILKLRVEDRGITKIESKEFGTLSLRSFVCEKAASANFEGFHQMHLVANGRTVTTRKIDGLIGIGYFGPSRSYVYHGCITGNFLDERVNQERTQFNFVESIIEEIVRECSKNVQKNALGEEITQFNNQRLETMHEFIQEYPSFAFEDARDLLARTPNNAVKPEQFAQALIPVRIRRDKERNDRIQKIVSQLGENDDVPVNFQETVRKAADEIRAEEQRQLTEYVLRRKTVLDVMEVLTRRIRERDVGSLDFHLEETLHQFICPMKLRGDDPSKVEVADHDLWIIDERLTFTKYFASDVSFKKILDKEASKKRPDLLIYDRLYGLRSEGNDPLQRVMLVEFKHPGRKDYDERYSPMNQISEYITKLQKGEILDFKGGHIRVASDCIFYCYVVADIVGKLEIQTNGWRTTANGRGRIQELSGKFRGIVEIIEWADLLNDARLRNQAFISAAGLRYDKHT</sequence>
<gene>
    <name evidence="2" type="ORF">BBC0178_018960</name>
</gene>
<dbReference type="InterPro" id="IPR036890">
    <property type="entry name" value="HATPase_C_sf"/>
</dbReference>
<dbReference type="Pfam" id="PF02518">
    <property type="entry name" value="HATPase_c"/>
    <property type="match status" value="1"/>
</dbReference>
<dbReference type="AlphaFoldDB" id="A0A1U9MDH0"/>
<dbReference type="SUPFAM" id="SSF55874">
    <property type="entry name" value="ATPase domain of HSP90 chaperone/DNA topoisomerase II/histidine kinase"/>
    <property type="match status" value="1"/>
</dbReference>
<organism evidence="2 3">
    <name type="scientific">Bartonella apihabitans</name>
    <dbReference type="NCBI Taxonomy" id="2750929"/>
    <lineage>
        <taxon>Bacteria</taxon>
        <taxon>Pseudomonadati</taxon>
        <taxon>Pseudomonadota</taxon>
        <taxon>Alphaproteobacteria</taxon>
        <taxon>Hyphomicrobiales</taxon>
        <taxon>Bartonellaceae</taxon>
        <taxon>Bartonella</taxon>
    </lineage>
</organism>
<name>A0A1U9MDH0_9HYPH</name>
<protein>
    <submittedName>
        <fullName evidence="2">Histidine kinase-, DNA gyrase B-, and HSP90-like ATPase</fullName>
    </submittedName>
</protein>
<feature type="domain" description="Histidine kinase/HSP90-like ATPase" evidence="1">
    <location>
        <begin position="28"/>
        <end position="105"/>
    </location>
</feature>
<evidence type="ECO:0000313" key="2">
    <source>
        <dbReference type="EMBL" id="AQT43345.1"/>
    </source>
</evidence>
<dbReference type="InterPro" id="IPR003594">
    <property type="entry name" value="HATPase_dom"/>
</dbReference>
<accession>A0A1U9MDH0</accession>
<keyword evidence="2" id="KW-0418">Kinase</keyword>
<dbReference type="OrthoDB" id="2041081at2"/>
<evidence type="ECO:0000259" key="1">
    <source>
        <dbReference type="Pfam" id="PF02518"/>
    </source>
</evidence>
<reference evidence="2 3" key="1">
    <citation type="submission" date="2016-11" db="EMBL/GenBank/DDBJ databases">
        <title>Comparative genomics of Bartonella apis.</title>
        <authorList>
            <person name="Engel P."/>
        </authorList>
    </citation>
    <scope>NUCLEOTIDE SEQUENCE [LARGE SCALE GENOMIC DNA]</scope>
    <source>
        <strain evidence="2 3">BBC0178</strain>
    </source>
</reference>
<proteinExistence type="predicted"/>
<dbReference type="Proteomes" id="UP000189660">
    <property type="component" value="Chromosome"/>
</dbReference>
<evidence type="ECO:0000313" key="3">
    <source>
        <dbReference type="Proteomes" id="UP000189660"/>
    </source>
</evidence>
<dbReference type="GO" id="GO:0016301">
    <property type="term" value="F:kinase activity"/>
    <property type="evidence" value="ECO:0007669"/>
    <property type="project" value="UniProtKB-KW"/>
</dbReference>
<keyword evidence="2" id="KW-0808">Transferase</keyword>
<dbReference type="RefSeq" id="WP_078040004.1">
    <property type="nucleotide sequence ID" value="NZ_CP015820.1"/>
</dbReference>
<dbReference type="EMBL" id="CP015820">
    <property type="protein sequence ID" value="AQT43345.1"/>
    <property type="molecule type" value="Genomic_DNA"/>
</dbReference>
<dbReference type="Gene3D" id="3.30.565.10">
    <property type="entry name" value="Histidine kinase-like ATPase, C-terminal domain"/>
    <property type="match status" value="1"/>
</dbReference>